<dbReference type="KEGG" id="hli:HLI_02560"/>
<feature type="transmembrane region" description="Helical" evidence="1">
    <location>
        <begin position="16"/>
        <end position="36"/>
    </location>
</feature>
<accession>A0A410M8Z7</accession>
<keyword evidence="1" id="KW-0812">Transmembrane</keyword>
<sequence length="80" mass="9211">MEEGFFLKKKTVSRNAIFIIGCILFTFSIDMPVLGFKKLEFVKGTSSHQVIDCNWYGKEISSSTFDAAISHYRWVESHNQ</sequence>
<evidence type="ECO:0000313" key="2">
    <source>
        <dbReference type="EMBL" id="QAS51166.1"/>
    </source>
</evidence>
<protein>
    <submittedName>
        <fullName evidence="2">Uncharacterized protein</fullName>
    </submittedName>
</protein>
<dbReference type="Proteomes" id="UP000287756">
    <property type="component" value="Chromosome"/>
</dbReference>
<reference evidence="2 3" key="1">
    <citation type="submission" date="2018-01" db="EMBL/GenBank/DDBJ databases">
        <title>The whole genome sequencing and assembly of Halobacillus litoralis ERB031 strain.</title>
        <authorList>
            <person name="Lee S.-J."/>
            <person name="Park M.-K."/>
            <person name="Kim J.-Y."/>
            <person name="Lee Y.-J."/>
            <person name="Yi H."/>
            <person name="Bahn Y.-S."/>
            <person name="Kim J.F."/>
            <person name="Lee D.-W."/>
        </authorList>
    </citation>
    <scope>NUCLEOTIDE SEQUENCE [LARGE SCALE GENOMIC DNA]</scope>
    <source>
        <strain evidence="2 3">ERB 031</strain>
    </source>
</reference>
<gene>
    <name evidence="2" type="ORF">HLI_02560</name>
</gene>
<keyword evidence="1" id="KW-0472">Membrane</keyword>
<proteinExistence type="predicted"/>
<dbReference type="EMBL" id="CP026118">
    <property type="protein sequence ID" value="QAS51166.1"/>
    <property type="molecule type" value="Genomic_DNA"/>
</dbReference>
<name>A0A410M8Z7_9BACI</name>
<evidence type="ECO:0000313" key="3">
    <source>
        <dbReference type="Proteomes" id="UP000287756"/>
    </source>
</evidence>
<dbReference type="AlphaFoldDB" id="A0A410M8Z7"/>
<organism evidence="2 3">
    <name type="scientific">Halobacillus litoralis</name>
    <dbReference type="NCBI Taxonomy" id="45668"/>
    <lineage>
        <taxon>Bacteria</taxon>
        <taxon>Bacillati</taxon>
        <taxon>Bacillota</taxon>
        <taxon>Bacilli</taxon>
        <taxon>Bacillales</taxon>
        <taxon>Bacillaceae</taxon>
        <taxon>Halobacillus</taxon>
    </lineage>
</organism>
<keyword evidence="1" id="KW-1133">Transmembrane helix</keyword>
<evidence type="ECO:0000256" key="1">
    <source>
        <dbReference type="SAM" id="Phobius"/>
    </source>
</evidence>